<evidence type="ECO:0008006" key="4">
    <source>
        <dbReference type="Google" id="ProtNLM"/>
    </source>
</evidence>
<dbReference type="EMBL" id="JAIXMP010000013">
    <property type="protein sequence ID" value="KAI9263457.1"/>
    <property type="molecule type" value="Genomic_DNA"/>
</dbReference>
<comment type="caution">
    <text evidence="2">The sequence shown here is derived from an EMBL/GenBank/DDBJ whole genome shotgun (WGS) entry which is preliminary data.</text>
</comment>
<sequence>MSTPICNTCGLPSHQRTNHRDCLANPNRIAMRENEERDYDESRVVPVPVCASCGQEGHSHSTHSSCPNNPSNINNDDINNEEPNLEPTLPVRVCASCGQEGHLRNTHRSCPNYRPRRNNTQQQNLHNIARVSSSNTPTRHSLGSIDNECNSCHAQLFIQERTSGSSIRNPFFNLCCQEGAVELPPLNPTPPAISRLLHGSDIVSNHFRQYIYAYNSALSFTSLGVNIDQTVANMHGGAPAFAQIYIHDPATETAEQQATETANRQAVSNV</sequence>
<reference evidence="2" key="1">
    <citation type="journal article" date="2022" name="IScience">
        <title>Evolution of zygomycete secretomes and the origins of terrestrial fungal ecologies.</title>
        <authorList>
            <person name="Chang Y."/>
            <person name="Wang Y."/>
            <person name="Mondo S."/>
            <person name="Ahrendt S."/>
            <person name="Andreopoulos W."/>
            <person name="Barry K."/>
            <person name="Beard J."/>
            <person name="Benny G.L."/>
            <person name="Blankenship S."/>
            <person name="Bonito G."/>
            <person name="Cuomo C."/>
            <person name="Desiro A."/>
            <person name="Gervers K.A."/>
            <person name="Hundley H."/>
            <person name="Kuo A."/>
            <person name="LaButti K."/>
            <person name="Lang B.F."/>
            <person name="Lipzen A."/>
            <person name="O'Donnell K."/>
            <person name="Pangilinan J."/>
            <person name="Reynolds N."/>
            <person name="Sandor L."/>
            <person name="Smith M.E."/>
            <person name="Tsang A."/>
            <person name="Grigoriev I.V."/>
            <person name="Stajich J.E."/>
            <person name="Spatafora J.W."/>
        </authorList>
    </citation>
    <scope>NUCLEOTIDE SEQUENCE</scope>
    <source>
        <strain evidence="2">RSA 2281</strain>
    </source>
</reference>
<keyword evidence="3" id="KW-1185">Reference proteome</keyword>
<organism evidence="2 3">
    <name type="scientific">Phascolomyces articulosus</name>
    <dbReference type="NCBI Taxonomy" id="60185"/>
    <lineage>
        <taxon>Eukaryota</taxon>
        <taxon>Fungi</taxon>
        <taxon>Fungi incertae sedis</taxon>
        <taxon>Mucoromycota</taxon>
        <taxon>Mucoromycotina</taxon>
        <taxon>Mucoromycetes</taxon>
        <taxon>Mucorales</taxon>
        <taxon>Lichtheimiaceae</taxon>
        <taxon>Phascolomyces</taxon>
    </lineage>
</organism>
<feature type="region of interest" description="Disordered" evidence="1">
    <location>
        <begin position="58"/>
        <end position="85"/>
    </location>
</feature>
<gene>
    <name evidence="2" type="ORF">BDA99DRAFT_559996</name>
</gene>
<dbReference type="AlphaFoldDB" id="A0AAD5PFU2"/>
<feature type="compositionally biased region" description="Low complexity" evidence="1">
    <location>
        <begin position="68"/>
        <end position="77"/>
    </location>
</feature>
<proteinExistence type="predicted"/>
<name>A0AAD5PFU2_9FUNG</name>
<accession>A0AAD5PFU2</accession>
<evidence type="ECO:0000313" key="3">
    <source>
        <dbReference type="Proteomes" id="UP001209540"/>
    </source>
</evidence>
<evidence type="ECO:0000313" key="2">
    <source>
        <dbReference type="EMBL" id="KAI9263457.1"/>
    </source>
</evidence>
<reference evidence="2" key="2">
    <citation type="submission" date="2023-02" db="EMBL/GenBank/DDBJ databases">
        <authorList>
            <consortium name="DOE Joint Genome Institute"/>
            <person name="Mondo S.J."/>
            <person name="Chang Y."/>
            <person name="Wang Y."/>
            <person name="Ahrendt S."/>
            <person name="Andreopoulos W."/>
            <person name="Barry K."/>
            <person name="Beard J."/>
            <person name="Benny G.L."/>
            <person name="Blankenship S."/>
            <person name="Bonito G."/>
            <person name="Cuomo C."/>
            <person name="Desiro A."/>
            <person name="Gervers K.A."/>
            <person name="Hundley H."/>
            <person name="Kuo A."/>
            <person name="LaButti K."/>
            <person name="Lang B.F."/>
            <person name="Lipzen A."/>
            <person name="O'Donnell K."/>
            <person name="Pangilinan J."/>
            <person name="Reynolds N."/>
            <person name="Sandor L."/>
            <person name="Smith M.W."/>
            <person name="Tsang A."/>
            <person name="Grigoriev I.V."/>
            <person name="Stajich J.E."/>
            <person name="Spatafora J.W."/>
        </authorList>
    </citation>
    <scope>NUCLEOTIDE SEQUENCE</scope>
    <source>
        <strain evidence="2">RSA 2281</strain>
    </source>
</reference>
<dbReference type="Proteomes" id="UP001209540">
    <property type="component" value="Unassembled WGS sequence"/>
</dbReference>
<protein>
    <recommendedName>
        <fullName evidence="4">CCHC-type domain-containing protein</fullName>
    </recommendedName>
</protein>
<evidence type="ECO:0000256" key="1">
    <source>
        <dbReference type="SAM" id="MobiDB-lite"/>
    </source>
</evidence>